<dbReference type="PANTHER" id="PTHR37423:SF2">
    <property type="entry name" value="MEMBRANE-BOUND LYTIC MUREIN TRANSGLYCOSYLASE C"/>
    <property type="match status" value="1"/>
</dbReference>
<dbReference type="InterPro" id="IPR008258">
    <property type="entry name" value="Transglycosylase_SLT_dom_1"/>
</dbReference>
<accession>A0A090AID1</accession>
<dbReference type="AlphaFoldDB" id="A0A090AID1"/>
<dbReference type="STRING" id="40754.THII_3861"/>
<dbReference type="HOGENOM" id="CLU_065765_1_1_6"/>
<dbReference type="CDD" id="cd00254">
    <property type="entry name" value="LT-like"/>
    <property type="match status" value="1"/>
</dbReference>
<dbReference type="GO" id="GO:0008933">
    <property type="term" value="F:peptidoglycan lytic transglycosylase activity"/>
    <property type="evidence" value="ECO:0007669"/>
    <property type="project" value="InterPro"/>
</dbReference>
<keyword evidence="4" id="KW-1185">Reference proteome</keyword>
<dbReference type="InterPro" id="IPR023346">
    <property type="entry name" value="Lysozyme-like_dom_sf"/>
</dbReference>
<dbReference type="EMBL" id="AP014633">
    <property type="protein sequence ID" value="BAP58158.1"/>
    <property type="molecule type" value="Genomic_DNA"/>
</dbReference>
<dbReference type="SUPFAM" id="SSF53955">
    <property type="entry name" value="Lysozyme-like"/>
    <property type="match status" value="1"/>
</dbReference>
<dbReference type="Pfam" id="PF01464">
    <property type="entry name" value="SLT"/>
    <property type="match status" value="1"/>
</dbReference>
<dbReference type="GO" id="GO:0000270">
    <property type="term" value="P:peptidoglycan metabolic process"/>
    <property type="evidence" value="ECO:0007669"/>
    <property type="project" value="InterPro"/>
</dbReference>
<sequence>MRNDIHLQRVINTASYYITLVLTLGYLPVAVAGTTSTSSITVYKYIDAQGVIHLTNRPPQLPEQLLYARSYLIPPAQPPAIPKLKTILPHHDYAPLIEAAAQQTQLPAALLQAVIQVESAYNPKAISPKGAVGLMQLMPATAKRYGVIDRTDPVANLKGGARYLRDLLTLFNEDLALALAAYNAGEQAVKKYDNMIPPYQETINYVNKVKKLYEKFLLNN</sequence>
<dbReference type="KEGG" id="tig:THII_3861"/>
<comment type="similarity">
    <text evidence="1">Belongs to the transglycosylase Slt family.</text>
</comment>
<name>A0A090AID1_9GAMM</name>
<evidence type="ECO:0000256" key="1">
    <source>
        <dbReference type="ARBA" id="ARBA00007734"/>
    </source>
</evidence>
<protein>
    <submittedName>
        <fullName evidence="3">Soluble lytic murein transglycosylase</fullName>
    </submittedName>
</protein>
<gene>
    <name evidence="3" type="ORF">THII_3861</name>
</gene>
<evidence type="ECO:0000313" key="3">
    <source>
        <dbReference type="EMBL" id="BAP58158.1"/>
    </source>
</evidence>
<evidence type="ECO:0000259" key="2">
    <source>
        <dbReference type="Pfam" id="PF01464"/>
    </source>
</evidence>
<reference evidence="3 4" key="1">
    <citation type="journal article" date="2014" name="ISME J.">
        <title>Ecophysiology of Thioploca ingrica as revealed by the complete genome sequence supplemented with proteomic evidence.</title>
        <authorList>
            <person name="Kojima H."/>
            <person name="Ogura Y."/>
            <person name="Yamamoto N."/>
            <person name="Togashi T."/>
            <person name="Mori H."/>
            <person name="Watanabe T."/>
            <person name="Nemoto F."/>
            <person name="Kurokawa K."/>
            <person name="Hayashi T."/>
            <person name="Fukui M."/>
        </authorList>
    </citation>
    <scope>NUCLEOTIDE SEQUENCE [LARGE SCALE GENOMIC DNA]</scope>
</reference>
<organism evidence="3 4">
    <name type="scientific">Thioploca ingrica</name>
    <dbReference type="NCBI Taxonomy" id="40754"/>
    <lineage>
        <taxon>Bacteria</taxon>
        <taxon>Pseudomonadati</taxon>
        <taxon>Pseudomonadota</taxon>
        <taxon>Gammaproteobacteria</taxon>
        <taxon>Thiotrichales</taxon>
        <taxon>Thiotrichaceae</taxon>
        <taxon>Thioploca</taxon>
    </lineage>
</organism>
<dbReference type="PROSITE" id="PS00922">
    <property type="entry name" value="TRANSGLYCOSYLASE"/>
    <property type="match status" value="1"/>
</dbReference>
<proteinExistence type="inferred from homology"/>
<feature type="domain" description="Transglycosylase SLT" evidence="2">
    <location>
        <begin position="96"/>
        <end position="192"/>
    </location>
</feature>
<dbReference type="PANTHER" id="PTHR37423">
    <property type="entry name" value="SOLUBLE LYTIC MUREIN TRANSGLYCOSYLASE-RELATED"/>
    <property type="match status" value="1"/>
</dbReference>
<dbReference type="InterPro" id="IPR000189">
    <property type="entry name" value="Transglyc_AS"/>
</dbReference>
<dbReference type="OrthoDB" id="92254at2"/>
<evidence type="ECO:0000313" key="4">
    <source>
        <dbReference type="Proteomes" id="UP000031623"/>
    </source>
</evidence>
<dbReference type="Proteomes" id="UP000031623">
    <property type="component" value="Chromosome"/>
</dbReference>
<dbReference type="Gene3D" id="1.10.530.10">
    <property type="match status" value="1"/>
</dbReference>
<dbReference type="GO" id="GO:0016020">
    <property type="term" value="C:membrane"/>
    <property type="evidence" value="ECO:0007669"/>
    <property type="project" value="InterPro"/>
</dbReference>